<keyword evidence="9" id="KW-0547">Nucleotide-binding</keyword>
<reference evidence="18" key="1">
    <citation type="journal article" date="2020" name="mSystems">
        <title>Genome- and Community-Level Interaction Insights into Carbon Utilization and Element Cycling Functions of Hydrothermarchaeota in Hydrothermal Sediment.</title>
        <authorList>
            <person name="Zhou Z."/>
            <person name="Liu Y."/>
            <person name="Xu W."/>
            <person name="Pan J."/>
            <person name="Luo Z.H."/>
            <person name="Li M."/>
        </authorList>
    </citation>
    <scope>NUCLEOTIDE SEQUENCE [LARGE SCALE GENOMIC DNA]</scope>
    <source>
        <strain evidence="18">SpSt-776</strain>
    </source>
</reference>
<dbReference type="UniPathway" id="UPA00138"/>
<organism evidence="18">
    <name type="scientific">Desulfobacca acetoxidans</name>
    <dbReference type="NCBI Taxonomy" id="60893"/>
    <lineage>
        <taxon>Bacteria</taxon>
        <taxon>Pseudomonadati</taxon>
        <taxon>Thermodesulfobacteriota</taxon>
        <taxon>Desulfobaccia</taxon>
        <taxon>Desulfobaccales</taxon>
        <taxon>Desulfobaccaceae</taxon>
        <taxon>Desulfobacca</taxon>
    </lineage>
</organism>
<evidence type="ECO:0000256" key="14">
    <source>
        <dbReference type="ARBA" id="ARBA00047700"/>
    </source>
</evidence>
<dbReference type="Gene3D" id="3.30.1490.20">
    <property type="entry name" value="ATP-grasp fold, A domain"/>
    <property type="match status" value="1"/>
</dbReference>
<keyword evidence="7" id="KW-0808">Transferase</keyword>
<evidence type="ECO:0000313" key="18">
    <source>
        <dbReference type="EMBL" id="HGB14034.1"/>
    </source>
</evidence>
<sequence length="852" mass="94427">MLSFLRRFLKAEEDPQARLREKFLSFRQLLDSNNRALAIMADMEEKLGGDFLFDFGYLHQQIADLEAHLSRLLTALNRLTQDRYRDLVPLYEKIQAEINRELAAVPAIPETPYILPLPALTKEMAGAVGAKMANLGEICNHLGLAVPRGFAITATAYQAFMEQSDLAAQIEARLQKETIRDLESLQTVSQEIRQLVESTPLPGDLEQILRLAAEALPTDRLAVRSSAVGEDTEYSFAGQFATLLNVPVADLPSYYRKIVASKFTSRAIFYWKHHNFSVRTLPMAVGVLAMVPAKASGVMFSLDPRDPGQDRVLINAVWGLGKYAVDGAISPDFYAAARQAPHQLLEQKIARKTAALRCAPQGGCTEAALMPKEAEAPCLTPIQVESLARIALTLEKHFGCPQDIEWAVDEDGRIVILQSRPLRLRTQEPLPAAGPGSRPAPDGRRPPLVQHGVRAVGGVAAGPVYILQNDRELEGIPDGAVVVARQPSARLILVMDRISAVVTEVGSPTDHMTILTREFRLPTLVEVGGATEILRPGQLVTVDADNARIYPGLVPELLESRKEPPAPWREDLVFLKLREILKRIAPLNLIDPESPAFQTSNCRTLHDITRFAHEKAMDAMFNLDVEDAVTARGVCRLKTDLPLNLFVLDLGGGLAVSGQKEIEGKDIISRPFQALLRGFHHPHVRWAGPVAPDLKGFISVFANTMYDLNKADRGLGGKSFAIVTHNYLNFNSRLGYHFGLVDAYLSEEINDNYISFQFKGGAASIDRRERRVRLLRQILEDLGFKVQVRGDLVQGRLVKYSLLQTEQTLELVALLMAFCRQLDLALASEAVMQRCLQAFQKKDYSLTCLRPA</sequence>
<dbReference type="SUPFAM" id="SSF56059">
    <property type="entry name" value="Glutathione synthetase ATP-binding domain-like"/>
    <property type="match status" value="1"/>
</dbReference>
<gene>
    <name evidence="18" type="ORF">ENV62_02180</name>
</gene>
<dbReference type="InterPro" id="IPR036637">
    <property type="entry name" value="Phosphohistidine_dom_sf"/>
</dbReference>
<dbReference type="EC" id="2.7.9.2" evidence="5"/>
<keyword evidence="10" id="KW-0418">Kinase</keyword>
<evidence type="ECO:0000256" key="5">
    <source>
        <dbReference type="ARBA" id="ARBA00011996"/>
    </source>
</evidence>
<dbReference type="Gene3D" id="3.30.470.20">
    <property type="entry name" value="ATP-grasp fold, B domain"/>
    <property type="match status" value="1"/>
</dbReference>
<dbReference type="GO" id="GO:0005524">
    <property type="term" value="F:ATP binding"/>
    <property type="evidence" value="ECO:0007669"/>
    <property type="project" value="UniProtKB-KW"/>
</dbReference>
<evidence type="ECO:0000259" key="17">
    <source>
        <dbReference type="Pfam" id="PF01326"/>
    </source>
</evidence>
<comment type="catalytic activity">
    <reaction evidence="14">
        <text>pyruvate + ATP + H2O = phosphoenolpyruvate + AMP + phosphate + 2 H(+)</text>
        <dbReference type="Rhea" id="RHEA:11364"/>
        <dbReference type="ChEBI" id="CHEBI:15361"/>
        <dbReference type="ChEBI" id="CHEBI:15377"/>
        <dbReference type="ChEBI" id="CHEBI:15378"/>
        <dbReference type="ChEBI" id="CHEBI:30616"/>
        <dbReference type="ChEBI" id="CHEBI:43474"/>
        <dbReference type="ChEBI" id="CHEBI:58702"/>
        <dbReference type="ChEBI" id="CHEBI:456215"/>
        <dbReference type="EC" id="2.7.9.2"/>
    </reaction>
</comment>
<dbReference type="GO" id="GO:0046872">
    <property type="term" value="F:metal ion binding"/>
    <property type="evidence" value="ECO:0007669"/>
    <property type="project" value="UniProtKB-KW"/>
</dbReference>
<dbReference type="InterPro" id="IPR002192">
    <property type="entry name" value="PPDK_AMP/ATP-bd"/>
</dbReference>
<dbReference type="PANTHER" id="PTHR43030:SF1">
    <property type="entry name" value="PHOSPHOENOLPYRUVATE SYNTHASE"/>
    <property type="match status" value="1"/>
</dbReference>
<keyword evidence="11" id="KW-0067">ATP-binding</keyword>
<dbReference type="InterPro" id="IPR006319">
    <property type="entry name" value="PEP_synth"/>
</dbReference>
<evidence type="ECO:0000256" key="12">
    <source>
        <dbReference type="ARBA" id="ARBA00022842"/>
    </source>
</evidence>
<feature type="domain" description="Pyruvate phosphate dikinase AMP/ATP-binding" evidence="17">
    <location>
        <begin position="127"/>
        <end position="427"/>
    </location>
</feature>
<keyword evidence="18" id="KW-0670">Pyruvate</keyword>
<dbReference type="InterPro" id="IPR008279">
    <property type="entry name" value="PEP-util_enz_mobile_dom"/>
</dbReference>
<dbReference type="AlphaFoldDB" id="A0A7C3WPU6"/>
<comment type="pathway">
    <text evidence="3">Carbohydrate biosynthesis; gluconeogenesis.</text>
</comment>
<feature type="domain" description="PEP-utilising enzyme mobile" evidence="16">
    <location>
        <begin position="476"/>
        <end position="546"/>
    </location>
</feature>
<keyword evidence="8" id="KW-0479">Metal-binding</keyword>
<evidence type="ECO:0000256" key="11">
    <source>
        <dbReference type="ARBA" id="ARBA00022840"/>
    </source>
</evidence>
<dbReference type="GO" id="GO:0006094">
    <property type="term" value="P:gluconeogenesis"/>
    <property type="evidence" value="ECO:0007669"/>
    <property type="project" value="UniProtKB-UniPathway"/>
</dbReference>
<dbReference type="SUPFAM" id="SSF52009">
    <property type="entry name" value="Phosphohistidine domain"/>
    <property type="match status" value="1"/>
</dbReference>
<evidence type="ECO:0000256" key="15">
    <source>
        <dbReference type="SAM" id="MobiDB-lite"/>
    </source>
</evidence>
<dbReference type="InterPro" id="IPR013815">
    <property type="entry name" value="ATP_grasp_subdomain_1"/>
</dbReference>
<name>A0A7C3WPU6_9BACT</name>
<evidence type="ECO:0000256" key="6">
    <source>
        <dbReference type="ARBA" id="ARBA00021623"/>
    </source>
</evidence>
<comment type="function">
    <text evidence="2">Catalyzes the phosphorylation of pyruvate to phosphoenolpyruvate.</text>
</comment>
<dbReference type="GO" id="GO:0008986">
    <property type="term" value="F:pyruvate, water dikinase activity"/>
    <property type="evidence" value="ECO:0007669"/>
    <property type="project" value="UniProtKB-EC"/>
</dbReference>
<comment type="similarity">
    <text evidence="4">Belongs to the PEP-utilizing enzyme family.</text>
</comment>
<protein>
    <recommendedName>
        <fullName evidence="6">Phosphoenolpyruvate synthase</fullName>
        <ecNumber evidence="5">2.7.9.2</ecNumber>
    </recommendedName>
    <alternativeName>
        <fullName evidence="13">Pyruvate, water dikinase</fullName>
    </alternativeName>
</protein>
<evidence type="ECO:0000256" key="10">
    <source>
        <dbReference type="ARBA" id="ARBA00022777"/>
    </source>
</evidence>
<comment type="caution">
    <text evidence="18">The sequence shown here is derived from an EMBL/GenBank/DDBJ whole genome shotgun (WGS) entry which is preliminary data.</text>
</comment>
<evidence type="ECO:0000256" key="4">
    <source>
        <dbReference type="ARBA" id="ARBA00007837"/>
    </source>
</evidence>
<dbReference type="Gene3D" id="3.50.30.10">
    <property type="entry name" value="Phosphohistidine domain"/>
    <property type="match status" value="1"/>
</dbReference>
<dbReference type="Pfam" id="PF01326">
    <property type="entry name" value="PPDK_N"/>
    <property type="match status" value="1"/>
</dbReference>
<dbReference type="PANTHER" id="PTHR43030">
    <property type="entry name" value="PHOSPHOENOLPYRUVATE SYNTHASE"/>
    <property type="match status" value="1"/>
</dbReference>
<evidence type="ECO:0000256" key="13">
    <source>
        <dbReference type="ARBA" id="ARBA00033470"/>
    </source>
</evidence>
<keyword evidence="12" id="KW-0460">Magnesium</keyword>
<dbReference type="Pfam" id="PF00391">
    <property type="entry name" value="PEP-utilizers"/>
    <property type="match status" value="1"/>
</dbReference>
<comment type="cofactor">
    <cofactor evidence="1">
        <name>Mg(2+)</name>
        <dbReference type="ChEBI" id="CHEBI:18420"/>
    </cofactor>
</comment>
<evidence type="ECO:0000256" key="1">
    <source>
        <dbReference type="ARBA" id="ARBA00001946"/>
    </source>
</evidence>
<accession>A0A7C3WPU6</accession>
<dbReference type="EMBL" id="DTHB01000016">
    <property type="protein sequence ID" value="HGB14034.1"/>
    <property type="molecule type" value="Genomic_DNA"/>
</dbReference>
<proteinExistence type="inferred from homology"/>
<feature type="region of interest" description="Disordered" evidence="15">
    <location>
        <begin position="426"/>
        <end position="447"/>
    </location>
</feature>
<evidence type="ECO:0000256" key="8">
    <source>
        <dbReference type="ARBA" id="ARBA00022723"/>
    </source>
</evidence>
<evidence type="ECO:0000259" key="16">
    <source>
        <dbReference type="Pfam" id="PF00391"/>
    </source>
</evidence>
<evidence type="ECO:0000256" key="3">
    <source>
        <dbReference type="ARBA" id="ARBA00004742"/>
    </source>
</evidence>
<evidence type="ECO:0000256" key="7">
    <source>
        <dbReference type="ARBA" id="ARBA00022679"/>
    </source>
</evidence>
<evidence type="ECO:0000256" key="9">
    <source>
        <dbReference type="ARBA" id="ARBA00022741"/>
    </source>
</evidence>
<evidence type="ECO:0000256" key="2">
    <source>
        <dbReference type="ARBA" id="ARBA00002988"/>
    </source>
</evidence>